<protein>
    <recommendedName>
        <fullName evidence="3">CBS domain-containing protein</fullName>
    </recommendedName>
</protein>
<comment type="caution">
    <text evidence="4">The sequence shown here is derived from an EMBL/GenBank/DDBJ whole genome shotgun (WGS) entry which is preliminary data.</text>
</comment>
<sequence length="136" mass="14772">MVHGGVMVVQKTIRDIIGGLSVVCVKPGDSVRHAARAMYERDVGAVVVMEDGHLRGIFTERDALRFFAATRRNPYVIDVSVVMTPNPVTVSPDTPAEEARLLMLSNGFRHLPVVDGDEVVGVVSLRGLDFDSSWPG</sequence>
<evidence type="ECO:0000313" key="5">
    <source>
        <dbReference type="Proteomes" id="UP000251075"/>
    </source>
</evidence>
<dbReference type="AlphaFoldDB" id="A0A364P1J9"/>
<dbReference type="SMART" id="SM00116">
    <property type="entry name" value="CBS"/>
    <property type="match status" value="2"/>
</dbReference>
<organism evidence="4 5">
    <name type="scientific">Paramagnetospirillum kuznetsovii</name>
    <dbReference type="NCBI Taxonomy" id="2053833"/>
    <lineage>
        <taxon>Bacteria</taxon>
        <taxon>Pseudomonadati</taxon>
        <taxon>Pseudomonadota</taxon>
        <taxon>Alphaproteobacteria</taxon>
        <taxon>Rhodospirillales</taxon>
        <taxon>Magnetospirillaceae</taxon>
        <taxon>Paramagnetospirillum</taxon>
    </lineage>
</organism>
<gene>
    <name evidence="4" type="ORF">CU669_03380</name>
</gene>
<dbReference type="PROSITE" id="PS51371">
    <property type="entry name" value="CBS"/>
    <property type="match status" value="2"/>
</dbReference>
<dbReference type="Pfam" id="PF00571">
    <property type="entry name" value="CBS"/>
    <property type="match status" value="2"/>
</dbReference>
<dbReference type="InterPro" id="IPR051257">
    <property type="entry name" value="Diverse_CBS-Domain"/>
</dbReference>
<feature type="domain" description="CBS" evidence="3">
    <location>
        <begin position="16"/>
        <end position="79"/>
    </location>
</feature>
<dbReference type="InterPro" id="IPR046342">
    <property type="entry name" value="CBS_dom_sf"/>
</dbReference>
<dbReference type="Gene3D" id="3.10.580.10">
    <property type="entry name" value="CBS-domain"/>
    <property type="match status" value="1"/>
</dbReference>
<dbReference type="SUPFAM" id="SSF54631">
    <property type="entry name" value="CBS-domain pair"/>
    <property type="match status" value="1"/>
</dbReference>
<evidence type="ECO:0000256" key="1">
    <source>
        <dbReference type="ARBA" id="ARBA00023122"/>
    </source>
</evidence>
<evidence type="ECO:0000256" key="2">
    <source>
        <dbReference type="PROSITE-ProRule" id="PRU00703"/>
    </source>
</evidence>
<feature type="domain" description="CBS" evidence="3">
    <location>
        <begin position="83"/>
        <end position="136"/>
    </location>
</feature>
<dbReference type="Proteomes" id="UP000251075">
    <property type="component" value="Unassembled WGS sequence"/>
</dbReference>
<dbReference type="PANTHER" id="PTHR43080">
    <property type="entry name" value="CBS DOMAIN-CONTAINING PROTEIN CBSX3, MITOCHONDRIAL"/>
    <property type="match status" value="1"/>
</dbReference>
<dbReference type="PANTHER" id="PTHR43080:SF2">
    <property type="entry name" value="CBS DOMAIN-CONTAINING PROTEIN"/>
    <property type="match status" value="1"/>
</dbReference>
<dbReference type="InterPro" id="IPR000644">
    <property type="entry name" value="CBS_dom"/>
</dbReference>
<evidence type="ECO:0000259" key="3">
    <source>
        <dbReference type="PROSITE" id="PS51371"/>
    </source>
</evidence>
<proteinExistence type="predicted"/>
<keyword evidence="5" id="KW-1185">Reference proteome</keyword>
<reference evidence="4 5" key="1">
    <citation type="submission" date="2017-11" db="EMBL/GenBank/DDBJ databases">
        <title>Draft genome sequence of magnetotactic bacterium Magnetospirillum kuznetsovii LBB-42.</title>
        <authorList>
            <person name="Grouzdev D.S."/>
            <person name="Rysina M.S."/>
            <person name="Baslerov R.V."/>
            <person name="Koziaeva V."/>
        </authorList>
    </citation>
    <scope>NUCLEOTIDE SEQUENCE [LARGE SCALE GENOMIC DNA]</scope>
    <source>
        <strain evidence="4 5">LBB-42</strain>
    </source>
</reference>
<evidence type="ECO:0000313" key="4">
    <source>
        <dbReference type="EMBL" id="RAU23212.1"/>
    </source>
</evidence>
<name>A0A364P1J9_9PROT</name>
<keyword evidence="1 2" id="KW-0129">CBS domain</keyword>
<accession>A0A364P1J9</accession>
<dbReference type="EMBL" id="PGTO01000002">
    <property type="protein sequence ID" value="RAU23212.1"/>
    <property type="molecule type" value="Genomic_DNA"/>
</dbReference>